<comment type="caution">
    <text evidence="1">The sequence shown here is derived from an EMBL/GenBank/DDBJ whole genome shotgun (WGS) entry which is preliminary data.</text>
</comment>
<dbReference type="EMBL" id="CASHSV030000001">
    <property type="protein sequence ID" value="CAJ2630617.1"/>
    <property type="molecule type" value="Genomic_DNA"/>
</dbReference>
<dbReference type="Proteomes" id="UP001177021">
    <property type="component" value="Unassembled WGS sequence"/>
</dbReference>
<name>A0ACB0IHX7_TRIPR</name>
<accession>A0ACB0IHX7</accession>
<reference evidence="1" key="1">
    <citation type="submission" date="2023-10" db="EMBL/GenBank/DDBJ databases">
        <authorList>
            <person name="Rodriguez Cubillos JULIANA M."/>
            <person name="De Vega J."/>
        </authorList>
    </citation>
    <scope>NUCLEOTIDE SEQUENCE</scope>
</reference>
<keyword evidence="2" id="KW-1185">Reference proteome</keyword>
<organism evidence="1 2">
    <name type="scientific">Trifolium pratense</name>
    <name type="common">Red clover</name>
    <dbReference type="NCBI Taxonomy" id="57577"/>
    <lineage>
        <taxon>Eukaryota</taxon>
        <taxon>Viridiplantae</taxon>
        <taxon>Streptophyta</taxon>
        <taxon>Embryophyta</taxon>
        <taxon>Tracheophyta</taxon>
        <taxon>Spermatophyta</taxon>
        <taxon>Magnoliopsida</taxon>
        <taxon>eudicotyledons</taxon>
        <taxon>Gunneridae</taxon>
        <taxon>Pentapetalae</taxon>
        <taxon>rosids</taxon>
        <taxon>fabids</taxon>
        <taxon>Fabales</taxon>
        <taxon>Fabaceae</taxon>
        <taxon>Papilionoideae</taxon>
        <taxon>50 kb inversion clade</taxon>
        <taxon>NPAAA clade</taxon>
        <taxon>Hologalegina</taxon>
        <taxon>IRL clade</taxon>
        <taxon>Trifolieae</taxon>
        <taxon>Trifolium</taxon>
    </lineage>
</organism>
<evidence type="ECO:0000313" key="1">
    <source>
        <dbReference type="EMBL" id="CAJ2630617.1"/>
    </source>
</evidence>
<protein>
    <submittedName>
        <fullName evidence="1">Uncharacterized protein</fullName>
    </submittedName>
</protein>
<gene>
    <name evidence="1" type="ORF">MILVUS5_LOCUS2367</name>
</gene>
<evidence type="ECO:0000313" key="2">
    <source>
        <dbReference type="Proteomes" id="UP001177021"/>
    </source>
</evidence>
<sequence length="367" mass="40928">MGILCGFVSSNWSSNSISKWQPNLTCCAMFFLGIIHGSSKFVSSGHNSWKFKVRVLRMWAISSFMKPNELNSMEMVLIDEKGGKIHALIRKELVYLFQNKLKEGENFASSDIPILGFSFTDLAEVASYSVNYDYLIDVIGLISGISNEREYIRAGKVIKMVVLELTDNSGKCECALFGDHVDELQRLIGKVSIQDVMNTTRIFLDPEIKETSELRKGLAIAGMSNSEKSIEQINAMNEVGVFDVCKENSIVELFELEDVGQSANKVNAIFGTSSPDVAAKEVGDLESYEALNFAEDTLVTPQCEVIDHTIVDCSSVFNVDDDTDDDIHVGMSASKRYRRSFMSNTDDDFVEEISGEIDGTTIWRERI</sequence>
<proteinExistence type="predicted"/>